<keyword evidence="3" id="KW-1185">Reference proteome</keyword>
<dbReference type="InterPro" id="IPR002881">
    <property type="entry name" value="DUF58"/>
</dbReference>
<organism evidence="2 3">
    <name type="scientific">Pandoraea oxalativorans</name>
    <dbReference type="NCBI Taxonomy" id="573737"/>
    <lineage>
        <taxon>Bacteria</taxon>
        <taxon>Pseudomonadati</taxon>
        <taxon>Pseudomonadota</taxon>
        <taxon>Betaproteobacteria</taxon>
        <taxon>Burkholderiales</taxon>
        <taxon>Burkholderiaceae</taxon>
        <taxon>Pandoraea</taxon>
    </lineage>
</organism>
<name>A0A0E3U7B8_9BURK</name>
<gene>
    <name evidence="2" type="ORF">MB84_16405</name>
</gene>
<accession>A0A0E3U7B8</accession>
<dbReference type="PATRIC" id="fig|573737.6.peg.4217"/>
<dbReference type="PANTHER" id="PTHR33608:SF12">
    <property type="entry name" value="DUF58 DOMAIN-CONTAINING PROTEIN"/>
    <property type="match status" value="1"/>
</dbReference>
<dbReference type="Proteomes" id="UP000035050">
    <property type="component" value="Chromosome"/>
</dbReference>
<dbReference type="AlphaFoldDB" id="A0A0E3U7B8"/>
<evidence type="ECO:0000259" key="1">
    <source>
        <dbReference type="Pfam" id="PF01882"/>
    </source>
</evidence>
<reference evidence="2" key="1">
    <citation type="submission" date="2016-06" db="EMBL/GenBank/DDBJ databases">
        <title>Pandoraea oxalativorans DSM 23570 Genome Sequencing.</title>
        <authorList>
            <person name="Ee R."/>
            <person name="Lim Y.-L."/>
            <person name="Yong D."/>
            <person name="Yin W.-F."/>
            <person name="Chan K.-G."/>
        </authorList>
    </citation>
    <scope>NUCLEOTIDE SEQUENCE</scope>
    <source>
        <strain evidence="2">DSM 23570</strain>
    </source>
</reference>
<dbReference type="EMBL" id="CP011253">
    <property type="protein sequence ID" value="AKC70729.1"/>
    <property type="molecule type" value="Genomic_DNA"/>
</dbReference>
<dbReference type="KEGG" id="pox:MB84_16405"/>
<dbReference type="OrthoDB" id="9776116at2"/>
<dbReference type="PANTHER" id="PTHR33608">
    <property type="entry name" value="BLL2464 PROTEIN"/>
    <property type="match status" value="1"/>
</dbReference>
<proteinExistence type="predicted"/>
<dbReference type="Pfam" id="PF01882">
    <property type="entry name" value="DUF58"/>
    <property type="match status" value="1"/>
</dbReference>
<evidence type="ECO:0000313" key="2">
    <source>
        <dbReference type="EMBL" id="AKC70729.1"/>
    </source>
</evidence>
<dbReference type="HOGENOM" id="CLU_054927_1_0_4"/>
<feature type="domain" description="DUF58" evidence="1">
    <location>
        <begin position="68"/>
        <end position="277"/>
    </location>
</feature>
<sequence>MPASPPLPASRREVPVDTLGTVHVDVPHLMRLRFRVHGLSFVAPAPVRSVLSGNHASRLRGRGLNFDEIRGYVPGDDIRHIDWRASMRVARPLVRAYTEERDRPVQVVVDQRMSMHFGSQRAFKSVVAAETAALATWMGYAAGDRVGGVVFNDVRIERVRPLRSLSRIARLFGAIAEMNAELRADSPVRTDYAQLNQALGQLLHMAPHDHLICIVSDFAGADARTRALLRQLSVHNDVVAGLVFDPLWHHVDERSALVVSEGHLQVELRVANERVRTPVAAFFKGRTAEVAELLRTSGVPWMPLSSAEAAVDQVRRLLGARHSGTHGGGL</sequence>
<evidence type="ECO:0000313" key="3">
    <source>
        <dbReference type="Proteomes" id="UP000035050"/>
    </source>
</evidence>
<protein>
    <submittedName>
        <fullName evidence="2">MoxR protein</fullName>
    </submittedName>
</protein>